<name>A0A9X1NMX4_9ACTN</name>
<dbReference type="Gene3D" id="3.50.50.60">
    <property type="entry name" value="FAD/NAD(P)-binding domain"/>
    <property type="match status" value="2"/>
</dbReference>
<comment type="cofactor">
    <cofactor evidence="1">
        <name>FAD</name>
        <dbReference type="ChEBI" id="CHEBI:57692"/>
    </cofactor>
</comment>
<gene>
    <name evidence="7" type="ORF">LR394_40140</name>
</gene>
<feature type="domain" description="Glucose-methanol-choline oxidoreductase C-terminal" evidence="6">
    <location>
        <begin position="414"/>
        <end position="538"/>
    </location>
</feature>
<evidence type="ECO:0000313" key="7">
    <source>
        <dbReference type="EMBL" id="MCD5317123.1"/>
    </source>
</evidence>
<sequence length="564" mass="62196">MSSSPEVHTDVCVIGAGPAGLTVARELIGSSFEVLVLESGKYEPDEAAQELAGSHLESPFYEPHAMAGARRRQFGGTANDWVHVTWPGKTRVYARTLTGEPVDFEPRTWQEGSGWPIGLNELGPYYDRAHRTWAGTRVDDDPQTYVTDSTQPLTLGRLGTRMAQYAPADSFTLRARDQLAAADNVSVMVGCTVAALDGGVDGTRIRRAEVVRADGTTFYVNAEMFVLAGGGVENSQVLLSSLPFRPGGPGNRHDNVGCWVTDHPELRLGAIQPSSPEVLNRLGLYDLHYVDGQMVNGVLTFDQEFKRQEELLNIGAVVIPRRPGFNSTAERALRSLKPLLHGRPVSQPLQKARTLLSNPSEAAAVLRTFDRSTPANWHESPDAYQWFRGGWARPEVDRSQYSTLHVHIAAEQSPDRENRLSLGAQRDALGRRRLHLNLRWSESDQRNLLRSMAHFGVAIEKGGLGRFDPWMRFDGPLKPRFGGMHHPMGGTRMHEDPQFGVVDTNSKVHGIDNLYVAGSSVFPTSLGYVNPTLTIVALSTRLADHVRGRMSGTLTDERTVRQLN</sequence>
<evidence type="ECO:0000256" key="5">
    <source>
        <dbReference type="ARBA" id="ARBA00023002"/>
    </source>
</evidence>
<dbReference type="EMBL" id="JAJOMB010000043">
    <property type="protein sequence ID" value="MCD5317123.1"/>
    <property type="molecule type" value="Genomic_DNA"/>
</dbReference>
<organism evidence="7 8">
    <name type="scientific">Kineosporia babensis</name>
    <dbReference type="NCBI Taxonomy" id="499548"/>
    <lineage>
        <taxon>Bacteria</taxon>
        <taxon>Bacillati</taxon>
        <taxon>Actinomycetota</taxon>
        <taxon>Actinomycetes</taxon>
        <taxon>Kineosporiales</taxon>
        <taxon>Kineosporiaceae</taxon>
        <taxon>Kineosporia</taxon>
    </lineage>
</organism>
<comment type="caution">
    <text evidence="7">The sequence shown here is derived from an EMBL/GenBank/DDBJ whole genome shotgun (WGS) entry which is preliminary data.</text>
</comment>
<dbReference type="AlphaFoldDB" id="A0A9X1NMX4"/>
<dbReference type="InterPro" id="IPR051473">
    <property type="entry name" value="P2Ox-like"/>
</dbReference>
<evidence type="ECO:0000256" key="1">
    <source>
        <dbReference type="ARBA" id="ARBA00001974"/>
    </source>
</evidence>
<dbReference type="PANTHER" id="PTHR42784:SF1">
    <property type="entry name" value="PYRANOSE 2-OXIDASE"/>
    <property type="match status" value="1"/>
</dbReference>
<dbReference type="GO" id="GO:0016614">
    <property type="term" value="F:oxidoreductase activity, acting on CH-OH group of donors"/>
    <property type="evidence" value="ECO:0007669"/>
    <property type="project" value="InterPro"/>
</dbReference>
<evidence type="ECO:0000256" key="4">
    <source>
        <dbReference type="ARBA" id="ARBA00022827"/>
    </source>
</evidence>
<dbReference type="InterPro" id="IPR036188">
    <property type="entry name" value="FAD/NAD-bd_sf"/>
</dbReference>
<keyword evidence="4" id="KW-0274">FAD</keyword>
<keyword evidence="5" id="KW-0560">Oxidoreductase</keyword>
<dbReference type="InterPro" id="IPR007867">
    <property type="entry name" value="GMC_OxRtase_C"/>
</dbReference>
<proteinExistence type="inferred from homology"/>
<dbReference type="Pfam" id="PF05199">
    <property type="entry name" value="GMC_oxred_C"/>
    <property type="match status" value="1"/>
</dbReference>
<dbReference type="Proteomes" id="UP001138997">
    <property type="component" value="Unassembled WGS sequence"/>
</dbReference>
<comment type="similarity">
    <text evidence="2">Belongs to the GMC oxidoreductase family.</text>
</comment>
<reference evidence="7" key="1">
    <citation type="submission" date="2021-11" db="EMBL/GenBank/DDBJ databases">
        <title>Streptomyces corallinus and Kineosporia corallina sp. nov., two new coral-derived marine actinobacteria.</title>
        <authorList>
            <person name="Buangrab K."/>
            <person name="Sutthacheep M."/>
            <person name="Yeemin T."/>
            <person name="Harunari E."/>
            <person name="Igarashi Y."/>
            <person name="Sripreechasak P."/>
            <person name="Kanchanasin P."/>
            <person name="Tanasupawat S."/>
            <person name="Phongsopitanun W."/>
        </authorList>
    </citation>
    <scope>NUCLEOTIDE SEQUENCE</scope>
    <source>
        <strain evidence="7">JCM 31032</strain>
    </source>
</reference>
<protein>
    <submittedName>
        <fullName evidence="7">FAD-dependent oxidoreductase</fullName>
    </submittedName>
</protein>
<evidence type="ECO:0000256" key="3">
    <source>
        <dbReference type="ARBA" id="ARBA00022630"/>
    </source>
</evidence>
<dbReference type="SUPFAM" id="SSF51905">
    <property type="entry name" value="FAD/NAD(P)-binding domain"/>
    <property type="match status" value="1"/>
</dbReference>
<evidence type="ECO:0000313" key="8">
    <source>
        <dbReference type="Proteomes" id="UP001138997"/>
    </source>
</evidence>
<dbReference type="RefSeq" id="WP_231449975.1">
    <property type="nucleotide sequence ID" value="NZ_JAJOMB010000043.1"/>
</dbReference>
<evidence type="ECO:0000256" key="2">
    <source>
        <dbReference type="ARBA" id="ARBA00010790"/>
    </source>
</evidence>
<keyword evidence="3" id="KW-0285">Flavoprotein</keyword>
<evidence type="ECO:0000259" key="6">
    <source>
        <dbReference type="Pfam" id="PF05199"/>
    </source>
</evidence>
<dbReference type="PANTHER" id="PTHR42784">
    <property type="entry name" value="PYRANOSE 2-OXIDASE"/>
    <property type="match status" value="1"/>
</dbReference>
<accession>A0A9X1NMX4</accession>
<keyword evidence="8" id="KW-1185">Reference proteome</keyword>